<reference evidence="3 4" key="1">
    <citation type="submission" date="2022-02" db="EMBL/GenBank/DDBJ databases">
        <title>Paenibacillus sp. MBLB1776 Whole Genome Shotgun Sequencing.</title>
        <authorList>
            <person name="Hwang C.Y."/>
            <person name="Cho E.-S."/>
            <person name="Seo M.-J."/>
        </authorList>
    </citation>
    <scope>NUCLEOTIDE SEQUENCE [LARGE SCALE GENOMIC DNA]</scope>
    <source>
        <strain evidence="3 4">MBLB1776</strain>
    </source>
</reference>
<proteinExistence type="predicted"/>
<dbReference type="EMBL" id="CP130318">
    <property type="protein sequence ID" value="WNQ09857.1"/>
    <property type="molecule type" value="Genomic_DNA"/>
</dbReference>
<evidence type="ECO:0000313" key="3">
    <source>
        <dbReference type="EMBL" id="WNQ09857.1"/>
    </source>
</evidence>
<keyword evidence="4" id="KW-1185">Reference proteome</keyword>
<dbReference type="RefSeq" id="WP_315603631.1">
    <property type="nucleotide sequence ID" value="NZ_CP130318.1"/>
</dbReference>
<evidence type="ECO:0000259" key="2">
    <source>
        <dbReference type="Pfam" id="PF07811"/>
    </source>
</evidence>
<evidence type="ECO:0000256" key="1">
    <source>
        <dbReference type="SAM" id="Phobius"/>
    </source>
</evidence>
<name>A0AA96LDV4_9BACL</name>
<feature type="domain" description="TadE-like" evidence="2">
    <location>
        <begin position="10"/>
        <end position="52"/>
    </location>
</feature>
<keyword evidence="1" id="KW-1133">Transmembrane helix</keyword>
<accession>A0AA96LDV4</accession>
<gene>
    <name evidence="3" type="ORF">MJA45_19810</name>
</gene>
<protein>
    <submittedName>
        <fullName evidence="3">TadE/TadG family type IV pilus assembly protein</fullName>
    </submittedName>
</protein>
<keyword evidence="1" id="KW-0812">Transmembrane</keyword>
<feature type="transmembrane region" description="Helical" evidence="1">
    <location>
        <begin position="20"/>
        <end position="43"/>
    </location>
</feature>
<evidence type="ECO:0000313" key="4">
    <source>
        <dbReference type="Proteomes" id="UP001305702"/>
    </source>
</evidence>
<organism evidence="3 4">
    <name type="scientific">Paenibacillus aurantius</name>
    <dbReference type="NCBI Taxonomy" id="2918900"/>
    <lineage>
        <taxon>Bacteria</taxon>
        <taxon>Bacillati</taxon>
        <taxon>Bacillota</taxon>
        <taxon>Bacilli</taxon>
        <taxon>Bacillales</taxon>
        <taxon>Paenibacillaceae</taxon>
        <taxon>Paenibacillus</taxon>
    </lineage>
</organism>
<dbReference type="KEGG" id="paun:MJA45_19810"/>
<dbReference type="AlphaFoldDB" id="A0AA96LDV4"/>
<keyword evidence="1" id="KW-0472">Membrane</keyword>
<dbReference type="Pfam" id="PF07811">
    <property type="entry name" value="TadE"/>
    <property type="match status" value="1"/>
</dbReference>
<dbReference type="Proteomes" id="UP001305702">
    <property type="component" value="Chromosome"/>
</dbReference>
<sequence>MKLWWNNEKGSQSIELIGALPLFLLMIIIVWQCAMVASAALSAKAAAMEGARAAMVEGDYDRAARNMLGSYEVTSVSSSSVGSDYVQVSVTLNAPLLMSDKLFNTSGLSLPITSKVTVRKESKEEDE</sequence>
<dbReference type="InterPro" id="IPR012495">
    <property type="entry name" value="TadE-like_dom"/>
</dbReference>